<reference evidence="1 2" key="1">
    <citation type="journal article" date="2016" name="Nat. Commun.">
        <title>Thousands of microbial genomes shed light on interconnected biogeochemical processes in an aquifer system.</title>
        <authorList>
            <person name="Anantharaman K."/>
            <person name="Brown C.T."/>
            <person name="Hug L.A."/>
            <person name="Sharon I."/>
            <person name="Castelle C.J."/>
            <person name="Probst A.J."/>
            <person name="Thomas B.C."/>
            <person name="Singh A."/>
            <person name="Wilkins M.J."/>
            <person name="Karaoz U."/>
            <person name="Brodie E.L."/>
            <person name="Williams K.H."/>
            <person name="Hubbard S.S."/>
            <person name="Banfield J.F."/>
        </authorList>
    </citation>
    <scope>NUCLEOTIDE SEQUENCE [LARGE SCALE GENOMIC DNA]</scope>
</reference>
<accession>A0A1F5TB16</accession>
<organism evidence="1 2">
    <name type="scientific">Candidatus Falkowbacteria bacterium RIFOXYC2_FULL_48_21</name>
    <dbReference type="NCBI Taxonomy" id="1798005"/>
    <lineage>
        <taxon>Bacteria</taxon>
        <taxon>Candidatus Falkowiibacteriota</taxon>
    </lineage>
</organism>
<evidence type="ECO:0000313" key="2">
    <source>
        <dbReference type="Proteomes" id="UP000178656"/>
    </source>
</evidence>
<comment type="caution">
    <text evidence="1">The sequence shown here is derived from an EMBL/GenBank/DDBJ whole genome shotgun (WGS) entry which is preliminary data.</text>
</comment>
<dbReference type="EMBL" id="MFGM01000038">
    <property type="protein sequence ID" value="OGF36152.1"/>
    <property type="molecule type" value="Genomic_DNA"/>
</dbReference>
<gene>
    <name evidence="1" type="ORF">A2482_02685</name>
</gene>
<sequence>MLRASDDAETLCEKKFMREKLSNTAPGQGRKQIKPQKQFWITSAKSIKLLFWITEGRVAGNLNTVI</sequence>
<dbReference type="AlphaFoldDB" id="A0A1F5TB16"/>
<protein>
    <submittedName>
        <fullName evidence="1">Uncharacterized protein</fullName>
    </submittedName>
</protein>
<dbReference type="Proteomes" id="UP000178656">
    <property type="component" value="Unassembled WGS sequence"/>
</dbReference>
<evidence type="ECO:0000313" key="1">
    <source>
        <dbReference type="EMBL" id="OGF36152.1"/>
    </source>
</evidence>
<proteinExistence type="predicted"/>
<name>A0A1F5TB16_9BACT</name>